<protein>
    <recommendedName>
        <fullName evidence="2">Microcephalin</fullName>
    </recommendedName>
</protein>
<comment type="subunit">
    <text evidence="8">Interacts with CDC27 and maybe other components of the APC/C complex. Interacts with histone variant H2AX under DNA damage conditions.</text>
</comment>
<dbReference type="CDD" id="cd17716">
    <property type="entry name" value="BRCT_microcephalin_rpt1"/>
    <property type="match status" value="1"/>
</dbReference>
<comment type="subcellular location">
    <subcellularLocation>
        <location evidence="1">Cytoplasm</location>
        <location evidence="1">Cytoskeleton</location>
        <location evidence="1">Microtubule organizing center</location>
        <location evidence="1">Centrosome</location>
    </subcellularLocation>
</comment>
<accession>A0A7J8DY26</accession>
<dbReference type="PANTHER" id="PTHR14625">
    <property type="entry name" value="MICROCEPHALIN"/>
    <property type="match status" value="1"/>
</dbReference>
<name>A0A7J8DY26_ROUAE</name>
<dbReference type="Pfam" id="PF12258">
    <property type="entry name" value="Microcephalin"/>
    <property type="match status" value="1"/>
</dbReference>
<gene>
    <name evidence="11" type="ORF">HJG63_013117</name>
</gene>
<feature type="region of interest" description="Disordered" evidence="9">
    <location>
        <begin position="265"/>
        <end position="429"/>
    </location>
</feature>
<dbReference type="GO" id="GO:0000278">
    <property type="term" value="P:mitotic cell cycle"/>
    <property type="evidence" value="ECO:0007669"/>
    <property type="project" value="TreeGrafter"/>
</dbReference>
<keyword evidence="4" id="KW-0597">Phosphoprotein</keyword>
<evidence type="ECO:0000256" key="4">
    <source>
        <dbReference type="ARBA" id="ARBA00022553"/>
    </source>
</evidence>
<dbReference type="Gene3D" id="3.40.50.10190">
    <property type="entry name" value="BRCT domain"/>
    <property type="match status" value="2"/>
</dbReference>
<dbReference type="GO" id="GO:0021987">
    <property type="term" value="P:cerebral cortex development"/>
    <property type="evidence" value="ECO:0007669"/>
    <property type="project" value="InterPro"/>
</dbReference>
<dbReference type="EMBL" id="JACASE010000011">
    <property type="protein sequence ID" value="KAF6428053.1"/>
    <property type="molecule type" value="Genomic_DNA"/>
</dbReference>
<dbReference type="InterPro" id="IPR036420">
    <property type="entry name" value="BRCT_dom_sf"/>
</dbReference>
<reference evidence="11 12" key="1">
    <citation type="journal article" date="2020" name="Nature">
        <title>Six reference-quality genomes reveal evolution of bat adaptations.</title>
        <authorList>
            <person name="Jebb D."/>
            <person name="Huang Z."/>
            <person name="Pippel M."/>
            <person name="Hughes G.M."/>
            <person name="Lavrichenko K."/>
            <person name="Devanna P."/>
            <person name="Winkler S."/>
            <person name="Jermiin L.S."/>
            <person name="Skirmuntt E.C."/>
            <person name="Katzourakis A."/>
            <person name="Burkitt-Gray L."/>
            <person name="Ray D.A."/>
            <person name="Sullivan K.A.M."/>
            <person name="Roscito J.G."/>
            <person name="Kirilenko B.M."/>
            <person name="Davalos L.M."/>
            <person name="Corthals A.P."/>
            <person name="Power M.L."/>
            <person name="Jones G."/>
            <person name="Ransome R.D."/>
            <person name="Dechmann D.K.N."/>
            <person name="Locatelli A.G."/>
            <person name="Puechmaille S.J."/>
            <person name="Fedrigo O."/>
            <person name="Jarvis E.D."/>
            <person name="Hiller M."/>
            <person name="Vernes S.C."/>
            <person name="Myers E.W."/>
            <person name="Teeling E.C."/>
        </authorList>
    </citation>
    <scope>NUCLEOTIDE SEQUENCE [LARGE SCALE GENOMIC DNA]</scope>
    <source>
        <strain evidence="11">MRouAeg1</strain>
        <tissue evidence="11">Muscle</tissue>
    </source>
</reference>
<keyword evidence="12" id="KW-1185">Reference proteome</keyword>
<dbReference type="SMART" id="SM00292">
    <property type="entry name" value="BRCT"/>
    <property type="match status" value="2"/>
</dbReference>
<dbReference type="GO" id="GO:0010468">
    <property type="term" value="P:regulation of gene expression"/>
    <property type="evidence" value="ECO:0007669"/>
    <property type="project" value="UniProtKB-ARBA"/>
</dbReference>
<dbReference type="GO" id="GO:0005813">
    <property type="term" value="C:centrosome"/>
    <property type="evidence" value="ECO:0007669"/>
    <property type="project" value="UniProtKB-SubCell"/>
</dbReference>
<dbReference type="FunFam" id="3.40.50.10190:FF:000055">
    <property type="entry name" value="Microcephalin"/>
    <property type="match status" value="1"/>
</dbReference>
<proteinExistence type="predicted"/>
<dbReference type="AlphaFoldDB" id="A0A7J8DY26"/>
<keyword evidence="5" id="KW-0677">Repeat</keyword>
<dbReference type="PROSITE" id="PS50172">
    <property type="entry name" value="BRCT"/>
    <property type="match status" value="2"/>
</dbReference>
<dbReference type="FunFam" id="3.40.50.10190:FF:000047">
    <property type="entry name" value="Microcephalin"/>
    <property type="match status" value="1"/>
</dbReference>
<organism evidence="11 12">
    <name type="scientific">Rousettus aegyptiacus</name>
    <name type="common">Egyptian fruit bat</name>
    <name type="synonym">Pteropus aegyptiacus</name>
    <dbReference type="NCBI Taxonomy" id="9407"/>
    <lineage>
        <taxon>Eukaryota</taxon>
        <taxon>Metazoa</taxon>
        <taxon>Chordata</taxon>
        <taxon>Craniata</taxon>
        <taxon>Vertebrata</taxon>
        <taxon>Euteleostomi</taxon>
        <taxon>Mammalia</taxon>
        <taxon>Eutheria</taxon>
        <taxon>Laurasiatheria</taxon>
        <taxon>Chiroptera</taxon>
        <taxon>Yinpterochiroptera</taxon>
        <taxon>Pteropodoidea</taxon>
        <taxon>Pteropodidae</taxon>
        <taxon>Rousettinae</taxon>
        <taxon>Rousettus</taxon>
    </lineage>
</organism>
<evidence type="ECO:0000256" key="7">
    <source>
        <dbReference type="ARBA" id="ARBA00025455"/>
    </source>
</evidence>
<feature type="domain" description="BRCT" evidence="10">
    <location>
        <begin position="7"/>
        <end position="85"/>
    </location>
</feature>
<dbReference type="SUPFAM" id="SSF52113">
    <property type="entry name" value="BRCT domain"/>
    <property type="match status" value="2"/>
</dbReference>
<dbReference type="Pfam" id="PF12738">
    <property type="entry name" value="PTCB-BRCT"/>
    <property type="match status" value="1"/>
</dbReference>
<evidence type="ECO:0000256" key="6">
    <source>
        <dbReference type="ARBA" id="ARBA00023212"/>
    </source>
</evidence>
<keyword evidence="3" id="KW-0963">Cytoplasm</keyword>
<evidence type="ECO:0000256" key="2">
    <source>
        <dbReference type="ARBA" id="ARBA00017027"/>
    </source>
</evidence>
<evidence type="ECO:0000313" key="12">
    <source>
        <dbReference type="Proteomes" id="UP000593571"/>
    </source>
</evidence>
<evidence type="ECO:0000259" key="10">
    <source>
        <dbReference type="PROSITE" id="PS50172"/>
    </source>
</evidence>
<evidence type="ECO:0000256" key="8">
    <source>
        <dbReference type="ARBA" id="ARBA00026061"/>
    </source>
</evidence>
<feature type="compositionally biased region" description="Basic and acidic residues" evidence="9">
    <location>
        <begin position="549"/>
        <end position="567"/>
    </location>
</feature>
<feature type="compositionally biased region" description="Basic and acidic residues" evidence="9">
    <location>
        <begin position="388"/>
        <end position="399"/>
    </location>
</feature>
<evidence type="ECO:0000256" key="5">
    <source>
        <dbReference type="ARBA" id="ARBA00022737"/>
    </source>
</evidence>
<dbReference type="PANTHER" id="PTHR14625:SF3">
    <property type="entry name" value="MICROCEPHALIN"/>
    <property type="match status" value="1"/>
</dbReference>
<keyword evidence="6" id="KW-0206">Cytoskeleton</keyword>
<evidence type="ECO:0000313" key="11">
    <source>
        <dbReference type="EMBL" id="KAF6428053.1"/>
    </source>
</evidence>
<evidence type="ECO:0000256" key="3">
    <source>
        <dbReference type="ARBA" id="ARBA00022490"/>
    </source>
</evidence>
<dbReference type="CDD" id="cd17736">
    <property type="entry name" value="BRCT_microcephalin_rpt2"/>
    <property type="match status" value="1"/>
</dbReference>
<feature type="region of interest" description="Disordered" evidence="9">
    <location>
        <begin position="471"/>
        <end position="585"/>
    </location>
</feature>
<feature type="compositionally biased region" description="Polar residues" evidence="9">
    <location>
        <begin position="485"/>
        <end position="494"/>
    </location>
</feature>
<evidence type="ECO:0000256" key="1">
    <source>
        <dbReference type="ARBA" id="ARBA00004300"/>
    </source>
</evidence>
<evidence type="ECO:0000256" key="9">
    <source>
        <dbReference type="SAM" id="MobiDB-lite"/>
    </source>
</evidence>
<comment type="function">
    <text evidence="7">Implicated in chromosome condensation and DNA damage induced cellular responses. May play a role in neurogenesis and regulation of the size of the cerebral cortex.</text>
</comment>
<feature type="domain" description="BRCT" evidence="10">
    <location>
        <begin position="640"/>
        <end position="698"/>
    </location>
</feature>
<dbReference type="Proteomes" id="UP000593571">
    <property type="component" value="Unassembled WGS sequence"/>
</dbReference>
<dbReference type="InterPro" id="IPR022047">
    <property type="entry name" value="Microcephalin-like"/>
</dbReference>
<dbReference type="InterPro" id="IPR001357">
    <property type="entry name" value="BRCT_dom"/>
</dbReference>
<comment type="caution">
    <text evidence="11">The sequence shown here is derived from an EMBL/GenBank/DDBJ whole genome shotgun (WGS) entry which is preliminary data.</text>
</comment>
<sequence>MAAPAAPGVAVLKDVVAYVEVWSANGTENYSKTFTNQLVAMGAKVSKTFNKQVTHVVFKDGYQSTWDKAQKKGVKLVSVLWVEKCRTAGVHVDEALFPAANAPARLPYLSKKKHKCMQPKDFIPKTPENDKRLQKKFEKMANELQRQKTTLDDDRPALLFDSNGSLMYSPTIKMHSGHHSAMEKRLQEMKEKRENLSPTSSQMIEKSHDDPVNFSCEASLNISHDILCSDESFAGGRHLSFDDLCGNSTCGSQERGLGGFAAAATSDAHGSWPVPRASGARPWPSPGRLRPLTTPESLSDPSKGEVQGQRGPAGGATAAVPSSQKPSGGVSEETSGEKGKESSCPVFPAAKSHRAGQSQPRSSSAKRKRAPELVNLPGQERPGKRRRGEPPESEPRLRELGGCAPAPAMQTPGGGASCQSSYDDYFSPDNLEERGAEARVGHLLSPGPALPGRRASLSKRGRAGVLAMSNLSCIGGDPRAGDVTDWTTKASSALQRRGGDTAPAEAPACQDGGGVGPAGSSCPPGATEPARSAHGAPGARADEPPAGGSREHTEEPVGPEAMRREDAAGGVPRPPAGVKNGPTSCDVLEGSWEGCKHLVRPREESEKRRKGHKPTRTLVMTSMPSEKQIIVLRVVDKLKGFSVAPEVCDSTTHVLAGGPRRTLNVLLGLARGCWVLAFEWVLWSLELGHWISEEPFELSDSFPAAPVSLALFSDGNAVWYSQEIILALL</sequence>
<dbReference type="InterPro" id="IPR029504">
    <property type="entry name" value="Microcephalin_mammal"/>
</dbReference>